<dbReference type="FunFam" id="3.30.420.40:FF:000148">
    <property type="entry name" value="Actin, alpha skeletal muscle"/>
    <property type="match status" value="1"/>
</dbReference>
<keyword evidence="3" id="KW-0547">Nucleotide-binding</keyword>
<gene>
    <name evidence="8" type="primary">ACTB</name>
    <name evidence="8" type="ORF">SNAT2548_LOCUS3548</name>
</gene>
<dbReference type="InterPro" id="IPR004000">
    <property type="entry name" value="Actin"/>
</dbReference>
<proteinExistence type="inferred from homology"/>
<protein>
    <submittedName>
        <fullName evidence="8">ACTB protein</fullName>
    </submittedName>
</protein>
<dbReference type="AlphaFoldDB" id="A0A812IAX2"/>
<evidence type="ECO:0000313" key="9">
    <source>
        <dbReference type="Proteomes" id="UP000604046"/>
    </source>
</evidence>
<evidence type="ECO:0000256" key="1">
    <source>
        <dbReference type="ARBA" id="ARBA00004245"/>
    </source>
</evidence>
<dbReference type="GO" id="GO:0005524">
    <property type="term" value="F:ATP binding"/>
    <property type="evidence" value="ECO:0007669"/>
    <property type="project" value="UniProtKB-KW"/>
</dbReference>
<dbReference type="InterPro" id="IPR043129">
    <property type="entry name" value="ATPase_NBD"/>
</dbReference>
<evidence type="ECO:0000256" key="7">
    <source>
        <dbReference type="RuleBase" id="RU000487"/>
    </source>
</evidence>
<accession>A0A812IAX2</accession>
<evidence type="ECO:0000256" key="5">
    <source>
        <dbReference type="ARBA" id="ARBA00023212"/>
    </source>
</evidence>
<dbReference type="PANTHER" id="PTHR11937">
    <property type="entry name" value="ACTIN"/>
    <property type="match status" value="1"/>
</dbReference>
<comment type="caution">
    <text evidence="8">The sequence shown here is derived from an EMBL/GenBank/DDBJ whole genome shotgun (WGS) entry which is preliminary data.</text>
</comment>
<dbReference type="GO" id="GO:0005856">
    <property type="term" value="C:cytoskeleton"/>
    <property type="evidence" value="ECO:0007669"/>
    <property type="project" value="UniProtKB-SubCell"/>
</dbReference>
<comment type="similarity">
    <text evidence="7">Belongs to the actin family.</text>
</comment>
<dbReference type="Pfam" id="PF00022">
    <property type="entry name" value="Actin"/>
    <property type="match status" value="1"/>
</dbReference>
<comment type="catalytic activity">
    <reaction evidence="6">
        <text>ATP + H2O = ADP + phosphate + H(+)</text>
        <dbReference type="Rhea" id="RHEA:13065"/>
        <dbReference type="ChEBI" id="CHEBI:15377"/>
        <dbReference type="ChEBI" id="CHEBI:15378"/>
        <dbReference type="ChEBI" id="CHEBI:30616"/>
        <dbReference type="ChEBI" id="CHEBI:43474"/>
        <dbReference type="ChEBI" id="CHEBI:456216"/>
    </reaction>
</comment>
<dbReference type="SUPFAM" id="SSF53067">
    <property type="entry name" value="Actin-like ATPase domain"/>
    <property type="match status" value="2"/>
</dbReference>
<dbReference type="Gene3D" id="3.90.640.10">
    <property type="entry name" value="Actin, Chain A, domain 4"/>
    <property type="match status" value="1"/>
</dbReference>
<dbReference type="PRINTS" id="PR00190">
    <property type="entry name" value="ACTIN"/>
</dbReference>
<dbReference type="SMART" id="SM00268">
    <property type="entry name" value="ACTIN"/>
    <property type="match status" value="1"/>
</dbReference>
<dbReference type="Proteomes" id="UP000604046">
    <property type="component" value="Unassembled WGS sequence"/>
</dbReference>
<dbReference type="Gene3D" id="3.30.420.40">
    <property type="match status" value="2"/>
</dbReference>
<keyword evidence="9" id="KW-1185">Reference proteome</keyword>
<evidence type="ECO:0000256" key="3">
    <source>
        <dbReference type="ARBA" id="ARBA00022741"/>
    </source>
</evidence>
<dbReference type="EMBL" id="CAJNDS010000218">
    <property type="protein sequence ID" value="CAE7029577.1"/>
    <property type="molecule type" value="Genomic_DNA"/>
</dbReference>
<keyword evidence="2" id="KW-0963">Cytoplasm</keyword>
<name>A0A812IAX2_9DINO</name>
<keyword evidence="5" id="KW-0206">Cytoskeleton</keyword>
<evidence type="ECO:0000256" key="6">
    <source>
        <dbReference type="ARBA" id="ARBA00049360"/>
    </source>
</evidence>
<evidence type="ECO:0000256" key="4">
    <source>
        <dbReference type="ARBA" id="ARBA00022840"/>
    </source>
</evidence>
<sequence>MSDDLPAIIVDNGTFQIKAGFAGDDLPRAICRCVVGHPKEGGDDYLVGENAEEKSASMNLKHPLERGFVYNWEDMMKVWSHVFYNELRVTVEEHPVIMTEPPLNPKEHREYLTSLMFESWNVPAFYVATPAVLCLYASGRTTGLVVQSGDSISHVVPVIEGCMLADGVVPFEIAGNDLTDFMEKLLAQRGYAESDYGFQTLAGRKVVRDVKEKLCRVANDLGRAMEEYDASPEPRTYCHPDPRLDMALGTECYRCPEALFNPVLISKEGPSMHLAILHAIERVDPGFKKDLWSNVILSGGNTMFPGLPDRLLKELGELVPEMKDHIKVVASPERRYLPWVGASVLTSLGSFEDMWVTRADYDAEGPTAVRKCR</sequence>
<keyword evidence="4" id="KW-0067">ATP-binding</keyword>
<organism evidence="8 9">
    <name type="scientific">Symbiodinium natans</name>
    <dbReference type="NCBI Taxonomy" id="878477"/>
    <lineage>
        <taxon>Eukaryota</taxon>
        <taxon>Sar</taxon>
        <taxon>Alveolata</taxon>
        <taxon>Dinophyceae</taxon>
        <taxon>Suessiales</taxon>
        <taxon>Symbiodiniaceae</taxon>
        <taxon>Symbiodinium</taxon>
    </lineage>
</organism>
<evidence type="ECO:0000313" key="8">
    <source>
        <dbReference type="EMBL" id="CAE7029577.1"/>
    </source>
</evidence>
<comment type="subcellular location">
    <subcellularLocation>
        <location evidence="1">Cytoplasm</location>
        <location evidence="1">Cytoskeleton</location>
    </subcellularLocation>
</comment>
<evidence type="ECO:0000256" key="2">
    <source>
        <dbReference type="ARBA" id="ARBA00022490"/>
    </source>
</evidence>
<reference evidence="8" key="1">
    <citation type="submission" date="2021-02" db="EMBL/GenBank/DDBJ databases">
        <authorList>
            <person name="Dougan E. K."/>
            <person name="Rhodes N."/>
            <person name="Thang M."/>
            <person name="Chan C."/>
        </authorList>
    </citation>
    <scope>NUCLEOTIDE SEQUENCE</scope>
</reference>